<dbReference type="Pfam" id="PF14467">
    <property type="entry name" value="DUF4426"/>
    <property type="match status" value="1"/>
</dbReference>
<evidence type="ECO:0000259" key="2">
    <source>
        <dbReference type="Pfam" id="PF14467"/>
    </source>
</evidence>
<comment type="caution">
    <text evidence="3">The sequence shown here is derived from an EMBL/GenBank/DDBJ whole genome shotgun (WGS) entry which is preliminary data.</text>
</comment>
<protein>
    <submittedName>
        <fullName evidence="3">DUF4426 domain-containing protein</fullName>
    </submittedName>
</protein>
<organism evidence="3 4">
    <name type="scientific">Aliidiomarina iranensis</name>
    <dbReference type="NCBI Taxonomy" id="1434071"/>
    <lineage>
        <taxon>Bacteria</taxon>
        <taxon>Pseudomonadati</taxon>
        <taxon>Pseudomonadota</taxon>
        <taxon>Gammaproteobacteria</taxon>
        <taxon>Alteromonadales</taxon>
        <taxon>Idiomarinaceae</taxon>
        <taxon>Aliidiomarina</taxon>
    </lineage>
</organism>
<feature type="chain" id="PRO_5018977542" evidence="1">
    <location>
        <begin position="26"/>
        <end position="162"/>
    </location>
</feature>
<proteinExistence type="predicted"/>
<evidence type="ECO:0000256" key="1">
    <source>
        <dbReference type="SAM" id="SignalP"/>
    </source>
</evidence>
<keyword evidence="4" id="KW-1185">Reference proteome</keyword>
<feature type="domain" description="DUF4426" evidence="2">
    <location>
        <begin position="46"/>
        <end position="161"/>
    </location>
</feature>
<reference evidence="4" key="1">
    <citation type="journal article" date="2018" name="Front. Microbiol.">
        <title>Genome-Based Analysis Reveals the Taxonomy and Diversity of the Family Idiomarinaceae.</title>
        <authorList>
            <person name="Liu Y."/>
            <person name="Lai Q."/>
            <person name="Shao Z."/>
        </authorList>
    </citation>
    <scope>NUCLEOTIDE SEQUENCE [LARGE SCALE GENOMIC DNA]</scope>
    <source>
        <strain evidence="4">GBPy7</strain>
    </source>
</reference>
<evidence type="ECO:0000313" key="4">
    <source>
        <dbReference type="Proteomes" id="UP000288395"/>
    </source>
</evidence>
<keyword evidence="1" id="KW-0732">Signal</keyword>
<dbReference type="Proteomes" id="UP000288395">
    <property type="component" value="Unassembled WGS sequence"/>
</dbReference>
<feature type="signal peptide" evidence="1">
    <location>
        <begin position="1"/>
        <end position="25"/>
    </location>
</feature>
<evidence type="ECO:0000313" key="3">
    <source>
        <dbReference type="EMBL" id="RUO19986.1"/>
    </source>
</evidence>
<dbReference type="InterPro" id="IPR025218">
    <property type="entry name" value="DUF4426"/>
</dbReference>
<dbReference type="AlphaFoldDB" id="A0A432VUH1"/>
<dbReference type="EMBL" id="PIPJ01000006">
    <property type="protein sequence ID" value="RUO19986.1"/>
    <property type="molecule type" value="Genomic_DNA"/>
</dbReference>
<accession>A0A432VUH1</accession>
<dbReference type="Gene3D" id="2.60.40.3340">
    <property type="entry name" value="Domain of unknown function DUF4426"/>
    <property type="match status" value="1"/>
</dbReference>
<dbReference type="RefSeq" id="WP_126767558.1">
    <property type="nucleotide sequence ID" value="NZ_PIPJ01000006.1"/>
</dbReference>
<gene>
    <name evidence="3" type="ORF">CWE08_08715</name>
</gene>
<name>A0A432VUH1_9GAMM</name>
<sequence length="162" mass="18658">MKNMKSRALAIMCLGAMWLSSPVMAQQAANEELPEQSAVQGGQYASFDNWQVHYSAFPSTMLLPDIATRYNIRRSSARGLINISVLDTDREDNPAQRVALQGYALNSLGQRVNLQFRRFVEEPAIYYISEVNHDDDDRLRFFITITQGDRTEELRFTHTFYR</sequence>
<dbReference type="OrthoDB" id="8563353at2"/>